<dbReference type="EMBL" id="CM047588">
    <property type="protein sequence ID" value="KAI9905135.1"/>
    <property type="molecule type" value="Genomic_DNA"/>
</dbReference>
<sequence>MTIFLSRYTCNETILEHPVLKEDRMNKRNPQTDLDDIYTPLATFFVSLSDKLPFHVNNSLRLADKMVPKTRSFFSKRSVLPLPGLTK</sequence>
<protein>
    <submittedName>
        <fullName evidence="1">Uncharacterized protein</fullName>
    </submittedName>
</protein>
<evidence type="ECO:0000313" key="2">
    <source>
        <dbReference type="Proteomes" id="UP001163321"/>
    </source>
</evidence>
<organism evidence="1 2">
    <name type="scientific">Peronosclerospora sorghi</name>
    <dbReference type="NCBI Taxonomy" id="230839"/>
    <lineage>
        <taxon>Eukaryota</taxon>
        <taxon>Sar</taxon>
        <taxon>Stramenopiles</taxon>
        <taxon>Oomycota</taxon>
        <taxon>Peronosporomycetes</taxon>
        <taxon>Peronosporales</taxon>
        <taxon>Peronosporaceae</taxon>
        <taxon>Peronosclerospora</taxon>
    </lineage>
</organism>
<reference evidence="1 2" key="1">
    <citation type="journal article" date="2022" name="bioRxiv">
        <title>The genome of the oomycete Peronosclerospora sorghi, a cosmopolitan pathogen of maize and sorghum, is inflated with dispersed pseudogenes.</title>
        <authorList>
            <person name="Fletcher K."/>
            <person name="Martin F."/>
            <person name="Isakeit T."/>
            <person name="Cavanaugh K."/>
            <person name="Magill C."/>
            <person name="Michelmore R."/>
        </authorList>
    </citation>
    <scope>NUCLEOTIDE SEQUENCE [LARGE SCALE GENOMIC DNA]</scope>
    <source>
        <strain evidence="1">P6</strain>
    </source>
</reference>
<proteinExistence type="predicted"/>
<comment type="caution">
    <text evidence="1">The sequence shown here is derived from an EMBL/GenBank/DDBJ whole genome shotgun (WGS) entry which is preliminary data.</text>
</comment>
<keyword evidence="2" id="KW-1185">Reference proteome</keyword>
<gene>
    <name evidence="1" type="ORF">PsorP6_013917</name>
</gene>
<accession>A0ACC0VGU2</accession>
<evidence type="ECO:0000313" key="1">
    <source>
        <dbReference type="EMBL" id="KAI9905135.1"/>
    </source>
</evidence>
<name>A0ACC0VGU2_9STRA</name>
<dbReference type="Proteomes" id="UP001163321">
    <property type="component" value="Chromosome 9"/>
</dbReference>